<dbReference type="EMBL" id="AUXZ01000006">
    <property type="protein sequence ID" value="KZN55854.1"/>
    <property type="molecule type" value="Genomic_DNA"/>
</dbReference>
<proteinExistence type="predicted"/>
<reference evidence="1 2" key="1">
    <citation type="submission" date="2013-07" db="EMBL/GenBank/DDBJ databases">
        <title>Comparative Genomic and Metabolomic Analysis of Twelve Strains of Pseudoalteromonas luteoviolacea.</title>
        <authorList>
            <person name="Vynne N.G."/>
            <person name="Mansson M."/>
            <person name="Gram L."/>
        </authorList>
    </citation>
    <scope>NUCLEOTIDE SEQUENCE [LARGE SCALE GENOMIC DNA]</scope>
    <source>
        <strain evidence="1 2">H33</strain>
    </source>
</reference>
<accession>A0A167GNJ0</accession>
<evidence type="ECO:0000313" key="2">
    <source>
        <dbReference type="Proteomes" id="UP000076503"/>
    </source>
</evidence>
<dbReference type="OrthoDB" id="8811070at2"/>
<dbReference type="PATRIC" id="fig|1365251.3.peg.221"/>
<dbReference type="Proteomes" id="UP000076503">
    <property type="component" value="Unassembled WGS sequence"/>
</dbReference>
<sequence>MNEANSVKDAINAFYKGAGINLKFTGEVNEKVAEIFGKMVIETQKFTTALKWVPTPTGGKATITWVAKNFTKSAINQLKEEQSLTCAKKVILDYKTSLKLASLGI</sequence>
<dbReference type="AlphaFoldDB" id="A0A167GNJ0"/>
<protein>
    <submittedName>
        <fullName evidence="1">Uncharacterized protein</fullName>
    </submittedName>
</protein>
<comment type="caution">
    <text evidence="1">The sequence shown here is derived from an EMBL/GenBank/DDBJ whole genome shotgun (WGS) entry which is preliminary data.</text>
</comment>
<name>A0A167GNJ0_9GAMM</name>
<dbReference type="RefSeq" id="WP_063360017.1">
    <property type="nucleotide sequence ID" value="NZ_AUXZ01000006.1"/>
</dbReference>
<gene>
    <name evidence="1" type="ORF">N476_26280</name>
</gene>
<evidence type="ECO:0000313" key="1">
    <source>
        <dbReference type="EMBL" id="KZN55854.1"/>
    </source>
</evidence>
<organism evidence="1 2">
    <name type="scientific">Pseudoalteromonas luteoviolacea H33</name>
    <dbReference type="NCBI Taxonomy" id="1365251"/>
    <lineage>
        <taxon>Bacteria</taxon>
        <taxon>Pseudomonadati</taxon>
        <taxon>Pseudomonadota</taxon>
        <taxon>Gammaproteobacteria</taxon>
        <taxon>Alteromonadales</taxon>
        <taxon>Pseudoalteromonadaceae</taxon>
        <taxon>Pseudoalteromonas</taxon>
    </lineage>
</organism>